<dbReference type="InterPro" id="IPR025877">
    <property type="entry name" value="MobA-like_NTP_Trfase"/>
</dbReference>
<dbReference type="SUPFAM" id="SSF53448">
    <property type="entry name" value="Nucleotide-diphospho-sugar transferases"/>
    <property type="match status" value="1"/>
</dbReference>
<dbReference type="PANTHER" id="PTHR43777">
    <property type="entry name" value="MOLYBDENUM COFACTOR CYTIDYLYLTRANSFERASE"/>
    <property type="match status" value="1"/>
</dbReference>
<dbReference type="EMBL" id="VKDB01000016">
    <property type="protein sequence ID" value="TSA82561.1"/>
    <property type="molecule type" value="Genomic_DNA"/>
</dbReference>
<feature type="domain" description="MobA-like NTP transferase" evidence="1">
    <location>
        <begin position="26"/>
        <end position="193"/>
    </location>
</feature>
<proteinExistence type="predicted"/>
<comment type="caution">
    <text evidence="2">The sequence shown here is derived from an EMBL/GenBank/DDBJ whole genome shotgun (WGS) entry which is preliminary data.</text>
</comment>
<dbReference type="InterPro" id="IPR029044">
    <property type="entry name" value="Nucleotide-diphossugar_trans"/>
</dbReference>
<dbReference type="PANTHER" id="PTHR43777:SF1">
    <property type="entry name" value="MOLYBDENUM COFACTOR CYTIDYLYLTRANSFERASE"/>
    <property type="match status" value="1"/>
</dbReference>
<reference evidence="2 3" key="1">
    <citation type="submission" date="2019-07" db="EMBL/GenBank/DDBJ databases">
        <title>Deinococcus detaillus sp. nov., isolated from humus soil in Antarctica.</title>
        <authorList>
            <person name="Zhang K."/>
        </authorList>
    </citation>
    <scope>NUCLEOTIDE SEQUENCE [LARGE SCALE GENOMIC DNA]</scope>
    <source>
        <strain evidence="2 3">H1</strain>
    </source>
</reference>
<keyword evidence="3" id="KW-1185">Reference proteome</keyword>
<dbReference type="Gene3D" id="3.90.550.10">
    <property type="entry name" value="Spore Coat Polysaccharide Biosynthesis Protein SpsA, Chain A"/>
    <property type="match status" value="1"/>
</dbReference>
<name>A0A553URI5_9DEIO</name>
<dbReference type="RefSeq" id="WP_143721323.1">
    <property type="nucleotide sequence ID" value="NZ_VKDB01000016.1"/>
</dbReference>
<evidence type="ECO:0000313" key="2">
    <source>
        <dbReference type="EMBL" id="TSA82561.1"/>
    </source>
</evidence>
<dbReference type="Pfam" id="PF12804">
    <property type="entry name" value="NTP_transf_3"/>
    <property type="match status" value="1"/>
</dbReference>
<gene>
    <name evidence="2" type="ORF">FNU79_13415</name>
</gene>
<dbReference type="OrthoDB" id="285216at2"/>
<dbReference type="AlphaFoldDB" id="A0A553URI5"/>
<protein>
    <submittedName>
        <fullName evidence="2">Nucleotidyltransferase family protein</fullName>
    </submittedName>
</protein>
<dbReference type="Proteomes" id="UP000316092">
    <property type="component" value="Unassembled WGS sequence"/>
</dbReference>
<dbReference type="CDD" id="cd04182">
    <property type="entry name" value="GT_2_like_f"/>
    <property type="match status" value="1"/>
</dbReference>
<organism evidence="2 3">
    <name type="scientific">Deinococcus detaillensis</name>
    <dbReference type="NCBI Taxonomy" id="2592048"/>
    <lineage>
        <taxon>Bacteria</taxon>
        <taxon>Thermotogati</taxon>
        <taxon>Deinococcota</taxon>
        <taxon>Deinococci</taxon>
        <taxon>Deinococcales</taxon>
        <taxon>Deinococcaceae</taxon>
        <taxon>Deinococcus</taxon>
    </lineage>
</organism>
<sequence length="225" mass="23803">MTATAPTTTAVPTTITVPEVWPEVWAVVLAAGQSRRLGQPKQLLILEGEALVRRAARAVLEAGFTGVVVVTPPGELGQQVRAALAGLPLTLAECSHPELGLSESFRAGLAALPAGVAAAHFALADMPFVTAEHHRAVLEAFVASGAPLVLARFGPYQMETGGVRAPPHLFRADLFGGFTQTGDHGPKHLIAEYGQEAVWVDLPREALRDVDTPQDWTKLQAGWGE</sequence>
<accession>A0A553URI5</accession>
<keyword evidence="2" id="KW-0808">Transferase</keyword>
<evidence type="ECO:0000259" key="1">
    <source>
        <dbReference type="Pfam" id="PF12804"/>
    </source>
</evidence>
<evidence type="ECO:0000313" key="3">
    <source>
        <dbReference type="Proteomes" id="UP000316092"/>
    </source>
</evidence>
<dbReference type="GO" id="GO:0016779">
    <property type="term" value="F:nucleotidyltransferase activity"/>
    <property type="evidence" value="ECO:0007669"/>
    <property type="project" value="UniProtKB-ARBA"/>
</dbReference>